<evidence type="ECO:0000256" key="2">
    <source>
        <dbReference type="ARBA" id="ARBA00007886"/>
    </source>
</evidence>
<dbReference type="InterPro" id="IPR038501">
    <property type="entry name" value="Spore_GerAC_C_sf"/>
</dbReference>
<evidence type="ECO:0000259" key="8">
    <source>
        <dbReference type="Pfam" id="PF05504"/>
    </source>
</evidence>
<sequence>MIKRLFALLFAVVLLSGCWGVRNIDHLLYIHSIGIDYKDGKMVLYVQLINFSGLAKVEAGGTREQATVSVGKATGETFDLAAHNLYRSIQQMVSWGHVKSLVFTKRALRPDVIRNVIDLLNRYNEIRHTIWVYATDTSLEKLFQSTPLLLASSYYSFLSNPEELFRQSSFIRPIRLNRFIAHIDEPAMTTRLPYLSLAKKEWTEDKKNKPMLVLKGACFLHNYKLQGCARISEVKGIRWVEQDIRRTPLALKKKGKTAATLIIREPHAEWAMKREGGADRIQLRVRAVGTIIEQNEPLSWPQLVRLSKEAIEQEIRGTYQWGAARGIDTLNISDVLYRNNLSEWRRLSVNGTVPLDDGILPSISVDLAISAGGKEKINYRAGDV</sequence>
<proteinExistence type="inferred from homology"/>
<gene>
    <name evidence="10" type="ORF">ACFFHQ_11410</name>
</gene>
<keyword evidence="6" id="KW-0564">Palmitate</keyword>
<dbReference type="PANTHER" id="PTHR35789">
    <property type="entry name" value="SPORE GERMINATION PROTEIN B3"/>
    <property type="match status" value="1"/>
</dbReference>
<evidence type="ECO:0000256" key="5">
    <source>
        <dbReference type="ARBA" id="ARBA00023136"/>
    </source>
</evidence>
<reference evidence="10 11" key="1">
    <citation type="submission" date="2024-09" db="EMBL/GenBank/DDBJ databases">
        <authorList>
            <person name="Sun Q."/>
            <person name="Mori K."/>
        </authorList>
    </citation>
    <scope>NUCLEOTIDE SEQUENCE [LARGE SCALE GENOMIC DNA]</scope>
    <source>
        <strain evidence="10 11">CCM 7224</strain>
    </source>
</reference>
<keyword evidence="7" id="KW-0449">Lipoprotein</keyword>
<dbReference type="Pfam" id="PF05504">
    <property type="entry name" value="Spore_GerAC"/>
    <property type="match status" value="1"/>
</dbReference>
<dbReference type="EMBL" id="JBHLVN010000056">
    <property type="protein sequence ID" value="MFC0298027.1"/>
    <property type="molecule type" value="Genomic_DNA"/>
</dbReference>
<keyword evidence="5" id="KW-0472">Membrane</keyword>
<dbReference type="Gene3D" id="3.30.300.210">
    <property type="entry name" value="Nutrient germinant receptor protein C, domain 3"/>
    <property type="match status" value="1"/>
</dbReference>
<accession>A0ABV6GU58</accession>
<keyword evidence="4" id="KW-0732">Signal</keyword>
<comment type="subcellular location">
    <subcellularLocation>
        <location evidence="1">Membrane</location>
        <topology evidence="1">Lipid-anchor</topology>
    </subcellularLocation>
</comment>
<evidence type="ECO:0000256" key="3">
    <source>
        <dbReference type="ARBA" id="ARBA00022544"/>
    </source>
</evidence>
<dbReference type="NCBIfam" id="TIGR02887">
    <property type="entry name" value="spore_ger_x_C"/>
    <property type="match status" value="1"/>
</dbReference>
<organism evidence="10 11">
    <name type="scientific">Geobacillus jurassicus</name>
    <dbReference type="NCBI Taxonomy" id="235932"/>
    <lineage>
        <taxon>Bacteria</taxon>
        <taxon>Bacillati</taxon>
        <taxon>Bacillota</taxon>
        <taxon>Bacilli</taxon>
        <taxon>Bacillales</taxon>
        <taxon>Anoxybacillaceae</taxon>
        <taxon>Geobacillus</taxon>
    </lineage>
</organism>
<evidence type="ECO:0000313" key="11">
    <source>
        <dbReference type="Proteomes" id="UP001589785"/>
    </source>
</evidence>
<evidence type="ECO:0000256" key="6">
    <source>
        <dbReference type="ARBA" id="ARBA00023139"/>
    </source>
</evidence>
<dbReference type="InterPro" id="IPR008844">
    <property type="entry name" value="Spore_GerAC-like"/>
</dbReference>
<evidence type="ECO:0000256" key="1">
    <source>
        <dbReference type="ARBA" id="ARBA00004635"/>
    </source>
</evidence>
<comment type="similarity">
    <text evidence="2">Belongs to the GerABKC lipoprotein family.</text>
</comment>
<protein>
    <submittedName>
        <fullName evidence="10">Ger(X)C family spore germination protein</fullName>
    </submittedName>
</protein>
<keyword evidence="11" id="KW-1185">Reference proteome</keyword>
<dbReference type="Pfam" id="PF25198">
    <property type="entry name" value="Spore_GerAC_N"/>
    <property type="match status" value="1"/>
</dbReference>
<feature type="domain" description="Spore germination GerAC-like C-terminal" evidence="8">
    <location>
        <begin position="217"/>
        <end position="346"/>
    </location>
</feature>
<evidence type="ECO:0000256" key="4">
    <source>
        <dbReference type="ARBA" id="ARBA00022729"/>
    </source>
</evidence>
<evidence type="ECO:0000259" key="9">
    <source>
        <dbReference type="Pfam" id="PF25198"/>
    </source>
</evidence>
<dbReference type="InterPro" id="IPR057336">
    <property type="entry name" value="GerAC_N"/>
</dbReference>
<dbReference type="Proteomes" id="UP001589785">
    <property type="component" value="Unassembled WGS sequence"/>
</dbReference>
<dbReference type="RefSeq" id="WP_382377347.1">
    <property type="nucleotide sequence ID" value="NZ_JBHLVN010000056.1"/>
</dbReference>
<dbReference type="PROSITE" id="PS51257">
    <property type="entry name" value="PROKAR_LIPOPROTEIN"/>
    <property type="match status" value="1"/>
</dbReference>
<evidence type="ECO:0000313" key="10">
    <source>
        <dbReference type="EMBL" id="MFC0298027.1"/>
    </source>
</evidence>
<dbReference type="InterPro" id="IPR046953">
    <property type="entry name" value="Spore_GerAC-like_C"/>
</dbReference>
<name>A0ABV6GU58_9BACL</name>
<dbReference type="PANTHER" id="PTHR35789:SF1">
    <property type="entry name" value="SPORE GERMINATION PROTEIN B3"/>
    <property type="match status" value="1"/>
</dbReference>
<feature type="domain" description="Spore germination protein N-terminal" evidence="9">
    <location>
        <begin position="22"/>
        <end position="196"/>
    </location>
</feature>
<keyword evidence="3" id="KW-0309">Germination</keyword>
<comment type="caution">
    <text evidence="10">The sequence shown here is derived from an EMBL/GenBank/DDBJ whole genome shotgun (WGS) entry which is preliminary data.</text>
</comment>
<evidence type="ECO:0000256" key="7">
    <source>
        <dbReference type="ARBA" id="ARBA00023288"/>
    </source>
</evidence>